<feature type="region of interest" description="Disordered" evidence="1">
    <location>
        <begin position="1"/>
        <end position="71"/>
    </location>
</feature>
<sequence length="311" mass="35056">MPSRKKLHKTPTFLEGTPGNYVPRVSPPPSNPNKDGINSQSGGSSRSSLVAPIPSFPPTRQKLSAQPLSSRSFTEIRTIDRSRLTASHSIGDVGYGPDTSRISSSLTTLPLRPLGSSILGDESLVSGSTPEDELPLPPNWSVDITEDGWRYYVDHNMRRTHWLHPLAKESLPAGWKKLFDPEKGVLYYNEIEEVFQWEHPGLQTQDLPPEPSQYPPMPGQRPRRVASAVENLNILHRETPEWLKMYAEADTSLDHLLDWSLFSEIDLQNSSELMLKLHKQEAINTAIRYERMRNAISNEIDRRAQGLFNSS</sequence>
<dbReference type="GO" id="GO:0060090">
    <property type="term" value="F:molecular adaptor activity"/>
    <property type="evidence" value="ECO:0007669"/>
    <property type="project" value="InterPro"/>
</dbReference>
<evidence type="ECO:0000256" key="1">
    <source>
        <dbReference type="SAM" id="MobiDB-lite"/>
    </source>
</evidence>
<dbReference type="EMBL" id="CATQJA010002655">
    <property type="protein sequence ID" value="CAJ0578902.1"/>
    <property type="molecule type" value="Genomic_DNA"/>
</dbReference>
<dbReference type="InterPro" id="IPR001202">
    <property type="entry name" value="WW_dom"/>
</dbReference>
<evidence type="ECO:0000259" key="3">
    <source>
        <dbReference type="PROSITE" id="PS50951"/>
    </source>
</evidence>
<feature type="non-terminal residue" evidence="4">
    <location>
        <position position="1"/>
    </location>
</feature>
<feature type="domain" description="WW" evidence="2">
    <location>
        <begin position="134"/>
        <end position="167"/>
    </location>
</feature>
<reference evidence="4" key="1">
    <citation type="submission" date="2023-06" db="EMBL/GenBank/DDBJ databases">
        <authorList>
            <person name="Delattre M."/>
        </authorList>
    </citation>
    <scope>NUCLEOTIDE SEQUENCE</scope>
    <source>
        <strain evidence="4">AF72</strain>
    </source>
</reference>
<dbReference type="PROSITE" id="PS50020">
    <property type="entry name" value="WW_DOMAIN_2"/>
    <property type="match status" value="2"/>
</dbReference>
<comment type="caution">
    <text evidence="4">The sequence shown here is derived from an EMBL/GenBank/DDBJ whole genome shotgun (WGS) entry which is preliminary data.</text>
</comment>
<protein>
    <submittedName>
        <fullName evidence="4">Uncharacterized protein</fullName>
    </submittedName>
</protein>
<dbReference type="InterPro" id="IPR030030">
    <property type="entry name" value="Sav"/>
</dbReference>
<evidence type="ECO:0000313" key="4">
    <source>
        <dbReference type="EMBL" id="CAJ0578902.1"/>
    </source>
</evidence>
<feature type="domain" description="SARAH" evidence="3">
    <location>
        <begin position="256"/>
        <end position="303"/>
    </location>
</feature>
<gene>
    <name evidence="4" type="ORF">MSPICULIGERA_LOCUS17140</name>
</gene>
<dbReference type="SMART" id="SM00456">
    <property type="entry name" value="WW"/>
    <property type="match status" value="2"/>
</dbReference>
<dbReference type="PROSITE" id="PS50951">
    <property type="entry name" value="SARAH"/>
    <property type="match status" value="1"/>
</dbReference>
<dbReference type="InterPro" id="IPR011524">
    <property type="entry name" value="SARAH_dom"/>
</dbReference>
<dbReference type="Proteomes" id="UP001177023">
    <property type="component" value="Unassembled WGS sequence"/>
</dbReference>
<dbReference type="GO" id="GO:0005829">
    <property type="term" value="C:cytosol"/>
    <property type="evidence" value="ECO:0007669"/>
    <property type="project" value="TreeGrafter"/>
</dbReference>
<name>A0AA36D0Q9_9BILA</name>
<organism evidence="4 5">
    <name type="scientific">Mesorhabditis spiculigera</name>
    <dbReference type="NCBI Taxonomy" id="96644"/>
    <lineage>
        <taxon>Eukaryota</taxon>
        <taxon>Metazoa</taxon>
        <taxon>Ecdysozoa</taxon>
        <taxon>Nematoda</taxon>
        <taxon>Chromadorea</taxon>
        <taxon>Rhabditida</taxon>
        <taxon>Rhabditina</taxon>
        <taxon>Rhabditomorpha</taxon>
        <taxon>Rhabditoidea</taxon>
        <taxon>Rhabditidae</taxon>
        <taxon>Mesorhabditinae</taxon>
        <taxon>Mesorhabditis</taxon>
    </lineage>
</organism>
<dbReference type="Gene3D" id="2.20.70.10">
    <property type="match status" value="2"/>
</dbReference>
<feature type="compositionally biased region" description="Polar residues" evidence="1">
    <location>
        <begin position="61"/>
        <end position="71"/>
    </location>
</feature>
<keyword evidence="5" id="KW-1185">Reference proteome</keyword>
<dbReference type="PANTHER" id="PTHR47522">
    <property type="entry name" value="SALVADOR FAMILY WW DOMAIN-CONTAINING PROTEIN 1"/>
    <property type="match status" value="1"/>
</dbReference>
<dbReference type="GO" id="GO:0006915">
    <property type="term" value="P:apoptotic process"/>
    <property type="evidence" value="ECO:0007669"/>
    <property type="project" value="InterPro"/>
</dbReference>
<proteinExistence type="predicted"/>
<evidence type="ECO:0000313" key="5">
    <source>
        <dbReference type="Proteomes" id="UP001177023"/>
    </source>
</evidence>
<dbReference type="CDD" id="cd00201">
    <property type="entry name" value="WW"/>
    <property type="match status" value="2"/>
</dbReference>
<accession>A0AA36D0Q9</accession>
<dbReference type="GO" id="GO:0035329">
    <property type="term" value="P:hippo signaling"/>
    <property type="evidence" value="ECO:0007669"/>
    <property type="project" value="InterPro"/>
</dbReference>
<evidence type="ECO:0000259" key="2">
    <source>
        <dbReference type="PROSITE" id="PS50020"/>
    </source>
</evidence>
<dbReference type="PANTHER" id="PTHR47522:SF2">
    <property type="entry name" value="PROTEIN SALVADOR HOMOLOG 1"/>
    <property type="match status" value="1"/>
</dbReference>
<feature type="compositionally biased region" description="Low complexity" evidence="1">
    <location>
        <begin position="39"/>
        <end position="48"/>
    </location>
</feature>
<dbReference type="GO" id="GO:0008285">
    <property type="term" value="P:negative regulation of cell population proliferation"/>
    <property type="evidence" value="ECO:0007669"/>
    <property type="project" value="TreeGrafter"/>
</dbReference>
<dbReference type="InterPro" id="IPR036020">
    <property type="entry name" value="WW_dom_sf"/>
</dbReference>
<dbReference type="SUPFAM" id="SSF51045">
    <property type="entry name" value="WW domain"/>
    <property type="match status" value="2"/>
</dbReference>
<dbReference type="AlphaFoldDB" id="A0AA36D0Q9"/>
<dbReference type="GO" id="GO:0043065">
    <property type="term" value="P:positive regulation of apoptotic process"/>
    <property type="evidence" value="ECO:0007669"/>
    <property type="project" value="TreeGrafter"/>
</dbReference>
<dbReference type="Pfam" id="PF00397">
    <property type="entry name" value="WW"/>
    <property type="match status" value="1"/>
</dbReference>
<feature type="domain" description="WW" evidence="2">
    <location>
        <begin position="169"/>
        <end position="202"/>
    </location>
</feature>